<dbReference type="GO" id="GO:0000049">
    <property type="term" value="F:tRNA binding"/>
    <property type="evidence" value="ECO:0007669"/>
    <property type="project" value="InterPro"/>
</dbReference>
<keyword evidence="5" id="KW-0378">Hydrolase</keyword>
<organism evidence="7">
    <name type="scientific">freshwater metagenome</name>
    <dbReference type="NCBI Taxonomy" id="449393"/>
    <lineage>
        <taxon>unclassified sequences</taxon>
        <taxon>metagenomes</taxon>
        <taxon>ecological metagenomes</taxon>
    </lineage>
</organism>
<accession>A0A6J7CW25</accession>
<keyword evidence="6" id="KW-0694">RNA-binding</keyword>
<evidence type="ECO:0000256" key="2">
    <source>
        <dbReference type="ARBA" id="ARBA00022694"/>
    </source>
</evidence>
<proteinExistence type="inferred from homology"/>
<evidence type="ECO:0000256" key="4">
    <source>
        <dbReference type="ARBA" id="ARBA00022759"/>
    </source>
</evidence>
<dbReference type="SUPFAM" id="SSF54211">
    <property type="entry name" value="Ribosomal protein S5 domain 2-like"/>
    <property type="match status" value="1"/>
</dbReference>
<dbReference type="InterPro" id="IPR014721">
    <property type="entry name" value="Ribsml_uS5_D2-typ_fold_subgr"/>
</dbReference>
<dbReference type="EMBL" id="CAFBLL010000023">
    <property type="protein sequence ID" value="CAB4860988.1"/>
    <property type="molecule type" value="Genomic_DNA"/>
</dbReference>
<evidence type="ECO:0000256" key="6">
    <source>
        <dbReference type="ARBA" id="ARBA00022884"/>
    </source>
</evidence>
<keyword evidence="4" id="KW-0255">Endonuclease</keyword>
<evidence type="ECO:0000256" key="1">
    <source>
        <dbReference type="ARBA" id="ARBA00002663"/>
    </source>
</evidence>
<dbReference type="AlphaFoldDB" id="A0A6J7CW25"/>
<protein>
    <submittedName>
        <fullName evidence="7">Unannotated protein</fullName>
    </submittedName>
</protein>
<gene>
    <name evidence="7" type="ORF">UFOPK3389_00235</name>
</gene>
<dbReference type="HAMAP" id="MF_00227">
    <property type="entry name" value="RNase_P"/>
    <property type="match status" value="1"/>
</dbReference>
<evidence type="ECO:0000256" key="5">
    <source>
        <dbReference type="ARBA" id="ARBA00022801"/>
    </source>
</evidence>
<evidence type="ECO:0000313" key="7">
    <source>
        <dbReference type="EMBL" id="CAB4860988.1"/>
    </source>
</evidence>
<dbReference type="GO" id="GO:0042781">
    <property type="term" value="F:3'-tRNA processing endoribonuclease activity"/>
    <property type="evidence" value="ECO:0007669"/>
    <property type="project" value="TreeGrafter"/>
</dbReference>
<reference evidence="7" key="1">
    <citation type="submission" date="2020-05" db="EMBL/GenBank/DDBJ databases">
        <authorList>
            <person name="Chiriac C."/>
            <person name="Salcher M."/>
            <person name="Ghai R."/>
            <person name="Kavagutti S V."/>
        </authorList>
    </citation>
    <scope>NUCLEOTIDE SEQUENCE</scope>
</reference>
<dbReference type="NCBIfam" id="TIGR00188">
    <property type="entry name" value="rnpA"/>
    <property type="match status" value="1"/>
</dbReference>
<dbReference type="InterPro" id="IPR020539">
    <property type="entry name" value="RNase_P_CS"/>
</dbReference>
<dbReference type="GO" id="GO:0004526">
    <property type="term" value="F:ribonuclease P activity"/>
    <property type="evidence" value="ECO:0007669"/>
    <property type="project" value="InterPro"/>
</dbReference>
<dbReference type="GO" id="GO:0030677">
    <property type="term" value="C:ribonuclease P complex"/>
    <property type="evidence" value="ECO:0007669"/>
    <property type="project" value="TreeGrafter"/>
</dbReference>
<keyword evidence="2" id="KW-0819">tRNA processing</keyword>
<dbReference type="InterPro" id="IPR020568">
    <property type="entry name" value="Ribosomal_Su5_D2-typ_SF"/>
</dbReference>
<dbReference type="InterPro" id="IPR000100">
    <property type="entry name" value="RNase_P"/>
</dbReference>
<name>A0A6J7CW25_9ZZZZ</name>
<dbReference type="Gene3D" id="3.30.230.10">
    <property type="match status" value="1"/>
</dbReference>
<dbReference type="PANTHER" id="PTHR33992:SF1">
    <property type="entry name" value="RIBONUCLEASE P PROTEIN COMPONENT"/>
    <property type="match status" value="1"/>
</dbReference>
<sequence length="108" mass="12200">MLDRANRLVRGDDFRKIMRAGKKQSTSHLVGYRLIEEDHPKKFGFVVSKASGGAVKRNLLKRRLRSLVRKQLESFPTGSQVVLRTLPGSADLDFQQLSADFEKVCGLK</sequence>
<dbReference type="Pfam" id="PF00825">
    <property type="entry name" value="Ribonuclease_P"/>
    <property type="match status" value="1"/>
</dbReference>
<evidence type="ECO:0000256" key="3">
    <source>
        <dbReference type="ARBA" id="ARBA00022722"/>
    </source>
</evidence>
<dbReference type="PROSITE" id="PS00648">
    <property type="entry name" value="RIBONUCLEASE_P"/>
    <property type="match status" value="1"/>
</dbReference>
<keyword evidence="3" id="KW-0540">Nuclease</keyword>
<dbReference type="PANTHER" id="PTHR33992">
    <property type="entry name" value="RIBONUCLEASE P PROTEIN COMPONENT"/>
    <property type="match status" value="1"/>
</dbReference>
<comment type="function">
    <text evidence="1">RNaseP catalyzes the removal of the 5'-leader sequence from pre-tRNA to produce the mature 5'-terminus. It can also cleave other RNA substrates such as 4.5S RNA. The protein component plays an auxiliary but essential role in vivo by binding to the 5'-leader sequence and broadening the substrate specificity of the ribozyme.</text>
</comment>